<proteinExistence type="predicted"/>
<dbReference type="EMBL" id="JAGFBR010000018">
    <property type="protein sequence ID" value="KAH0450099.1"/>
    <property type="molecule type" value="Genomic_DNA"/>
</dbReference>
<gene>
    <name evidence="1" type="ORF">IEQ34_020791</name>
</gene>
<reference evidence="1 2" key="1">
    <citation type="journal article" date="2021" name="Hortic Res">
        <title>Chromosome-scale assembly of the Dendrobium chrysotoxum genome enhances the understanding of orchid evolution.</title>
        <authorList>
            <person name="Zhang Y."/>
            <person name="Zhang G.Q."/>
            <person name="Zhang D."/>
            <person name="Liu X.D."/>
            <person name="Xu X.Y."/>
            <person name="Sun W.H."/>
            <person name="Yu X."/>
            <person name="Zhu X."/>
            <person name="Wang Z.W."/>
            <person name="Zhao X."/>
            <person name="Zhong W.Y."/>
            <person name="Chen H."/>
            <person name="Yin W.L."/>
            <person name="Huang T."/>
            <person name="Niu S.C."/>
            <person name="Liu Z.J."/>
        </authorList>
    </citation>
    <scope>NUCLEOTIDE SEQUENCE [LARGE SCALE GENOMIC DNA]</scope>
    <source>
        <strain evidence="1">Lindl</strain>
    </source>
</reference>
<evidence type="ECO:0000313" key="2">
    <source>
        <dbReference type="Proteomes" id="UP000775213"/>
    </source>
</evidence>
<dbReference type="AlphaFoldDB" id="A0AAV7G2B7"/>
<protein>
    <submittedName>
        <fullName evidence="1">Uncharacterized protein</fullName>
    </submittedName>
</protein>
<organism evidence="1 2">
    <name type="scientific">Dendrobium chrysotoxum</name>
    <name type="common">Orchid</name>
    <dbReference type="NCBI Taxonomy" id="161865"/>
    <lineage>
        <taxon>Eukaryota</taxon>
        <taxon>Viridiplantae</taxon>
        <taxon>Streptophyta</taxon>
        <taxon>Embryophyta</taxon>
        <taxon>Tracheophyta</taxon>
        <taxon>Spermatophyta</taxon>
        <taxon>Magnoliopsida</taxon>
        <taxon>Liliopsida</taxon>
        <taxon>Asparagales</taxon>
        <taxon>Orchidaceae</taxon>
        <taxon>Epidendroideae</taxon>
        <taxon>Malaxideae</taxon>
        <taxon>Dendrobiinae</taxon>
        <taxon>Dendrobium</taxon>
    </lineage>
</organism>
<dbReference type="Proteomes" id="UP000775213">
    <property type="component" value="Unassembled WGS sequence"/>
</dbReference>
<name>A0AAV7G2B7_DENCH</name>
<comment type="caution">
    <text evidence="1">The sequence shown here is derived from an EMBL/GenBank/DDBJ whole genome shotgun (WGS) entry which is preliminary data.</text>
</comment>
<accession>A0AAV7G2B7</accession>
<evidence type="ECO:0000313" key="1">
    <source>
        <dbReference type="EMBL" id="KAH0450099.1"/>
    </source>
</evidence>
<keyword evidence="2" id="KW-1185">Reference proteome</keyword>
<sequence>METFPNLNVNESNLGLPLAPISECYTRSPLKFKMPHLESYRGKANPTDHFANFESMMLLMGINYALKC</sequence>